<evidence type="ECO:0000313" key="6">
    <source>
        <dbReference type="EMBL" id="MCL1138127.1"/>
    </source>
</evidence>
<dbReference type="SUPFAM" id="SSF53850">
    <property type="entry name" value="Periplasmic binding protein-like II"/>
    <property type="match status" value="1"/>
</dbReference>
<dbReference type="Proteomes" id="UP001139293">
    <property type="component" value="Unassembled WGS sequence"/>
</dbReference>
<feature type="domain" description="LysR substrate-binding" evidence="5">
    <location>
        <begin position="101"/>
        <end position="314"/>
    </location>
</feature>
<dbReference type="Gene3D" id="1.10.10.10">
    <property type="entry name" value="Winged helix-like DNA-binding domain superfamily/Winged helix DNA-binding domain"/>
    <property type="match status" value="1"/>
</dbReference>
<organism evidence="6 7">
    <name type="scientific">Shewanella pneumatophori</name>
    <dbReference type="NCBI Taxonomy" id="314092"/>
    <lineage>
        <taxon>Bacteria</taxon>
        <taxon>Pseudomonadati</taxon>
        <taxon>Pseudomonadota</taxon>
        <taxon>Gammaproteobacteria</taxon>
        <taxon>Alteromonadales</taxon>
        <taxon>Shewanellaceae</taxon>
        <taxon>Shewanella</taxon>
    </lineage>
</organism>
<dbReference type="InterPro" id="IPR005119">
    <property type="entry name" value="LysR_subst-bd"/>
</dbReference>
<keyword evidence="7" id="KW-1185">Reference proteome</keyword>
<proteinExistence type="inferred from homology"/>
<protein>
    <submittedName>
        <fullName evidence="6">LysR family transcriptional regulator</fullName>
    </submittedName>
</protein>
<dbReference type="Gene3D" id="3.40.190.10">
    <property type="entry name" value="Periplasmic binding protein-like II"/>
    <property type="match status" value="2"/>
</dbReference>
<keyword evidence="4" id="KW-0804">Transcription</keyword>
<dbReference type="InterPro" id="IPR036390">
    <property type="entry name" value="WH_DNA-bd_sf"/>
</dbReference>
<evidence type="ECO:0000313" key="7">
    <source>
        <dbReference type="Proteomes" id="UP001139293"/>
    </source>
</evidence>
<evidence type="ECO:0000256" key="2">
    <source>
        <dbReference type="ARBA" id="ARBA00023015"/>
    </source>
</evidence>
<evidence type="ECO:0000259" key="5">
    <source>
        <dbReference type="Pfam" id="PF03466"/>
    </source>
</evidence>
<keyword evidence="2" id="KW-0805">Transcription regulation</keyword>
<dbReference type="CDD" id="cd05466">
    <property type="entry name" value="PBP2_LTTR_substrate"/>
    <property type="match status" value="1"/>
</dbReference>
<dbReference type="AlphaFoldDB" id="A0A9X1ZE19"/>
<gene>
    <name evidence="6" type="ORF">L2740_06145</name>
</gene>
<dbReference type="RefSeq" id="WP_248949220.1">
    <property type="nucleotide sequence ID" value="NZ_JAKILB010000003.1"/>
</dbReference>
<name>A0A9X1ZE19_9GAMM</name>
<comment type="caution">
    <text evidence="6">The sequence shown here is derived from an EMBL/GenBank/DDBJ whole genome shotgun (WGS) entry which is preliminary data.</text>
</comment>
<dbReference type="GO" id="GO:0003677">
    <property type="term" value="F:DNA binding"/>
    <property type="evidence" value="ECO:0007669"/>
    <property type="project" value="UniProtKB-KW"/>
</dbReference>
<accession>A0A9X1ZE19</accession>
<dbReference type="InterPro" id="IPR036388">
    <property type="entry name" value="WH-like_DNA-bd_sf"/>
</dbReference>
<keyword evidence="3" id="KW-0238">DNA-binding</keyword>
<dbReference type="InterPro" id="IPR050389">
    <property type="entry name" value="LysR-type_TF"/>
</dbReference>
<evidence type="ECO:0000256" key="3">
    <source>
        <dbReference type="ARBA" id="ARBA00023125"/>
    </source>
</evidence>
<dbReference type="PANTHER" id="PTHR30118:SF11">
    <property type="entry name" value="HTH-TYPE TRANSCRIPTIONAL REGULATOR YIDZ"/>
    <property type="match status" value="1"/>
</dbReference>
<dbReference type="EMBL" id="JAKILB010000003">
    <property type="protein sequence ID" value="MCL1138127.1"/>
    <property type="molecule type" value="Genomic_DNA"/>
</dbReference>
<evidence type="ECO:0000256" key="4">
    <source>
        <dbReference type="ARBA" id="ARBA00023163"/>
    </source>
</evidence>
<sequence length="321" mass="36636">MRDISFSDLDLLSINILVNLYENKSATFVSHKLNVPAPKISRCLKHAREVFGNELFIRKKHGLVPNEFASQIYPIAKEIIECSKNLQKLNGMHELNPTHHFEMAAPDLISYPFPKVLLNAIKNAGKDISFNISSWTKHSIHDIISGEVDLGLCCSKMLDSIKDTDDSLNAIPLKKLNKIFLVCQNDHPILKEDINLESIAKYPFINSNIGQSELEPSPFQEYCQTQHIKLTTEMNLTGLTGLFEYLRSSQGIALLPYSSIFTMINNSQDLHVCRLSDVESERLYMQVKEPNLYLVYSDNNKDPNLRWLSSEVRDLVELFLH</sequence>
<dbReference type="PANTHER" id="PTHR30118">
    <property type="entry name" value="HTH-TYPE TRANSCRIPTIONAL REGULATOR LEUO-RELATED"/>
    <property type="match status" value="1"/>
</dbReference>
<reference evidence="6" key="1">
    <citation type="submission" date="2022-01" db="EMBL/GenBank/DDBJ databases">
        <title>Whole genome-based taxonomy of the Shewanellaceae.</title>
        <authorList>
            <person name="Martin-Rodriguez A.J."/>
        </authorList>
    </citation>
    <scope>NUCLEOTIDE SEQUENCE</scope>
    <source>
        <strain evidence="6">KCTC 23973</strain>
    </source>
</reference>
<evidence type="ECO:0000256" key="1">
    <source>
        <dbReference type="ARBA" id="ARBA00009437"/>
    </source>
</evidence>
<dbReference type="SUPFAM" id="SSF46785">
    <property type="entry name" value="Winged helix' DNA-binding domain"/>
    <property type="match status" value="1"/>
</dbReference>
<dbReference type="Pfam" id="PF03466">
    <property type="entry name" value="LysR_substrate"/>
    <property type="match status" value="1"/>
</dbReference>
<dbReference type="GO" id="GO:0003700">
    <property type="term" value="F:DNA-binding transcription factor activity"/>
    <property type="evidence" value="ECO:0007669"/>
    <property type="project" value="InterPro"/>
</dbReference>
<comment type="similarity">
    <text evidence="1">Belongs to the LysR transcriptional regulatory family.</text>
</comment>